<feature type="compositionally biased region" description="Basic and acidic residues" evidence="3">
    <location>
        <begin position="115"/>
        <end position="137"/>
    </location>
</feature>
<evidence type="ECO:0000256" key="2">
    <source>
        <dbReference type="ARBA" id="ARBA00022840"/>
    </source>
</evidence>
<dbReference type="AlphaFoldDB" id="A0AAP1RBW8"/>
<accession>A0AAP1RBW8</accession>
<keyword evidence="1" id="KW-0547">Nucleotide-binding</keyword>
<organism evidence="5 6">
    <name type="scientific">Escherichia coli</name>
    <dbReference type="NCBI Taxonomy" id="562"/>
    <lineage>
        <taxon>Bacteria</taxon>
        <taxon>Pseudomonadati</taxon>
        <taxon>Pseudomonadota</taxon>
        <taxon>Gammaproteobacteria</taxon>
        <taxon>Enterobacterales</taxon>
        <taxon>Enterobacteriaceae</taxon>
        <taxon>Escherichia</taxon>
    </lineage>
</organism>
<dbReference type="GO" id="GO:0005524">
    <property type="term" value="F:ATP binding"/>
    <property type="evidence" value="ECO:0007669"/>
    <property type="project" value="UniProtKB-KW"/>
</dbReference>
<dbReference type="InterPro" id="IPR050130">
    <property type="entry name" value="ClpA_ClpB"/>
</dbReference>
<dbReference type="Pfam" id="PF17871">
    <property type="entry name" value="AAA_lid_9"/>
    <property type="match status" value="1"/>
</dbReference>
<sequence length="163" mass="18152">HEPSVAEAVTILRGLARVYEESHGIYLRDDAVVAAAELSARYLAGRQLPDKAVDVLDTACARVRISLAAAPESLERLRGELAEGERQRQALRRDAEAGLPIDHDTLQALEERLAQAESERHVQEDQGSRQRELAERRLARRQQLARAREANREEQGGEADAET</sequence>
<reference evidence="5" key="1">
    <citation type="submission" date="2020-09" db="EMBL/GenBank/DDBJ databases">
        <title>Emerging polyconal dissemination of OXA-244-producing E. coli in France.</title>
        <authorList>
            <person name="Emeraud C."/>
            <person name="Girlich D."/>
            <person name="Bonnin R.A."/>
            <person name="Jousset A.B."/>
            <person name="Naas T."/>
            <person name="Dortet L."/>
        </authorList>
    </citation>
    <scope>NUCLEOTIDE SEQUENCE</scope>
    <source>
        <strain evidence="5">225E3</strain>
    </source>
</reference>
<feature type="non-terminal residue" evidence="5">
    <location>
        <position position="163"/>
    </location>
</feature>
<dbReference type="Gene3D" id="3.40.50.300">
    <property type="entry name" value="P-loop containing nucleotide triphosphate hydrolases"/>
    <property type="match status" value="1"/>
</dbReference>
<feature type="region of interest" description="Disordered" evidence="3">
    <location>
        <begin position="83"/>
        <end position="102"/>
    </location>
</feature>
<dbReference type="SUPFAM" id="SSF52540">
    <property type="entry name" value="P-loop containing nucleoside triphosphate hydrolases"/>
    <property type="match status" value="1"/>
</dbReference>
<comment type="caution">
    <text evidence="5">The sequence shown here is derived from an EMBL/GenBank/DDBJ whole genome shotgun (WGS) entry which is preliminary data.</text>
</comment>
<evidence type="ECO:0000259" key="4">
    <source>
        <dbReference type="Pfam" id="PF17871"/>
    </source>
</evidence>
<dbReference type="InterPro" id="IPR027417">
    <property type="entry name" value="P-loop_NTPase"/>
</dbReference>
<dbReference type="GO" id="GO:0034605">
    <property type="term" value="P:cellular response to heat"/>
    <property type="evidence" value="ECO:0007669"/>
    <property type="project" value="TreeGrafter"/>
</dbReference>
<evidence type="ECO:0000313" key="6">
    <source>
        <dbReference type="Proteomes" id="UP000640866"/>
    </source>
</evidence>
<evidence type="ECO:0000256" key="1">
    <source>
        <dbReference type="ARBA" id="ARBA00022741"/>
    </source>
</evidence>
<feature type="non-terminal residue" evidence="5">
    <location>
        <position position="1"/>
    </location>
</feature>
<feature type="domain" description="ClpA/ClpB AAA lid" evidence="4">
    <location>
        <begin position="4"/>
        <end position="96"/>
    </location>
</feature>
<evidence type="ECO:0000313" key="5">
    <source>
        <dbReference type="EMBL" id="MBE0981272.1"/>
    </source>
</evidence>
<dbReference type="Proteomes" id="UP000640866">
    <property type="component" value="Unassembled WGS sequence"/>
</dbReference>
<proteinExistence type="predicted"/>
<dbReference type="GO" id="GO:0005737">
    <property type="term" value="C:cytoplasm"/>
    <property type="evidence" value="ECO:0007669"/>
    <property type="project" value="TreeGrafter"/>
</dbReference>
<keyword evidence="2" id="KW-0067">ATP-binding</keyword>
<dbReference type="InterPro" id="IPR041546">
    <property type="entry name" value="ClpA/ClpB_AAA_lid"/>
</dbReference>
<feature type="region of interest" description="Disordered" evidence="3">
    <location>
        <begin position="115"/>
        <end position="163"/>
    </location>
</feature>
<evidence type="ECO:0000256" key="3">
    <source>
        <dbReference type="SAM" id="MobiDB-lite"/>
    </source>
</evidence>
<protein>
    <submittedName>
        <fullName evidence="5">Type VI secretion system ATPase TssH</fullName>
    </submittedName>
</protein>
<dbReference type="PANTHER" id="PTHR11638:SF181">
    <property type="entry name" value="ATPASE SUBUNIT OF ATP-DEPENDENT PROTEASE"/>
    <property type="match status" value="1"/>
</dbReference>
<feature type="compositionally biased region" description="Basic and acidic residues" evidence="3">
    <location>
        <begin position="146"/>
        <end position="155"/>
    </location>
</feature>
<dbReference type="PANTHER" id="PTHR11638">
    <property type="entry name" value="ATP-DEPENDENT CLP PROTEASE"/>
    <property type="match status" value="1"/>
</dbReference>
<dbReference type="GO" id="GO:0016887">
    <property type="term" value="F:ATP hydrolysis activity"/>
    <property type="evidence" value="ECO:0007669"/>
    <property type="project" value="TreeGrafter"/>
</dbReference>
<gene>
    <name evidence="5" type="ORF">IH772_29680</name>
</gene>
<name>A0AAP1RBW8_ECOLX</name>
<dbReference type="EMBL" id="JACZOI010000692">
    <property type="protein sequence ID" value="MBE0981272.1"/>
    <property type="molecule type" value="Genomic_DNA"/>
</dbReference>